<reference evidence="2 3" key="1">
    <citation type="submission" date="2024-01" db="EMBL/GenBank/DDBJ databases">
        <title>Comparative genomics of Cryptococcus and Kwoniella reveals pathogenesis evolution and contrasting modes of karyotype evolution via chromosome fusion or intercentromeric recombination.</title>
        <authorList>
            <person name="Coelho M.A."/>
            <person name="David-Palma M."/>
            <person name="Shea T."/>
            <person name="Bowers K."/>
            <person name="McGinley-Smith S."/>
            <person name="Mohammad A.W."/>
            <person name="Gnirke A."/>
            <person name="Yurkov A.M."/>
            <person name="Nowrousian M."/>
            <person name="Sun S."/>
            <person name="Cuomo C.A."/>
            <person name="Heitman J."/>
        </authorList>
    </citation>
    <scope>NUCLEOTIDE SEQUENCE [LARGE SCALE GENOMIC DNA]</scope>
    <source>
        <strain evidence="2">CBS 11374</strain>
    </source>
</reference>
<accession>A0ABZ1D417</accession>
<dbReference type="EMBL" id="CP141887">
    <property type="protein sequence ID" value="WRT68581.1"/>
    <property type="molecule type" value="Genomic_DNA"/>
</dbReference>
<dbReference type="RefSeq" id="XP_062793321.1">
    <property type="nucleotide sequence ID" value="XM_062937270.1"/>
</dbReference>
<keyword evidence="1" id="KW-0732">Signal</keyword>
<keyword evidence="3" id="KW-1185">Reference proteome</keyword>
<evidence type="ECO:0000313" key="3">
    <source>
        <dbReference type="Proteomes" id="UP001329825"/>
    </source>
</evidence>
<proteinExistence type="predicted"/>
<evidence type="ECO:0000256" key="1">
    <source>
        <dbReference type="SAM" id="SignalP"/>
    </source>
</evidence>
<protein>
    <submittedName>
        <fullName evidence="2">Uncharacterized protein</fullName>
    </submittedName>
</protein>
<evidence type="ECO:0000313" key="2">
    <source>
        <dbReference type="EMBL" id="WRT68581.1"/>
    </source>
</evidence>
<feature type="signal peptide" evidence="1">
    <location>
        <begin position="1"/>
        <end position="17"/>
    </location>
</feature>
<name>A0ABZ1D417_9TREE</name>
<feature type="chain" id="PRO_5045898936" evidence="1">
    <location>
        <begin position="18"/>
        <end position="174"/>
    </location>
</feature>
<sequence length="174" mass="20381">MLFRSITLLMVIGITSAASLVKRVDHMDFKIKFGHNTGSYVTDEEIKGVNDRVSYDESLIVKGRHERTFHWEQNDQISTRRFHFYTYREDSNEITNRFCCSLTGHVDRVTLGLMTHNYHLRSPKDKSLDDLEDYGLFSGLLDKKYDQAVLYCYPFGYAENPYYVIDSTTLKDTY</sequence>
<gene>
    <name evidence="2" type="ORF">IL334_005559</name>
</gene>
<organism evidence="2 3">
    <name type="scientific">Kwoniella shivajii</name>
    <dbReference type="NCBI Taxonomy" id="564305"/>
    <lineage>
        <taxon>Eukaryota</taxon>
        <taxon>Fungi</taxon>
        <taxon>Dikarya</taxon>
        <taxon>Basidiomycota</taxon>
        <taxon>Agaricomycotina</taxon>
        <taxon>Tremellomycetes</taxon>
        <taxon>Tremellales</taxon>
        <taxon>Cryptococcaceae</taxon>
        <taxon>Kwoniella</taxon>
    </lineage>
</organism>
<dbReference type="Proteomes" id="UP001329825">
    <property type="component" value="Chromosome 7"/>
</dbReference>
<dbReference type="GeneID" id="87957690"/>